<keyword evidence="3" id="KW-1185">Reference proteome</keyword>
<accession>A0A8S3ZRN6</accession>
<sequence>MFKLLVLLLITLSAVSPAAVGRSSTIDNPCQVDATSTGTPKYLPIKEQIELTITAANTTYTMCQRFKEALRTVLTLNETNQLDSPIHNIPGLSLACNDSALSAANVLGAFEDDYQDISAYIVYLQFLQNLQAKDNGKFAENNHLVSNQFYSWRCSVNTIMRSNNLSVTQIVNSAVDKQLESYAAKDSKNRYSLYYVLMKNAQDFAKNKTLKWATYLQTL</sequence>
<dbReference type="AlphaFoldDB" id="A0A8S3ZRN6"/>
<organism evidence="2 3">
    <name type="scientific">Candidula unifasciata</name>
    <dbReference type="NCBI Taxonomy" id="100452"/>
    <lineage>
        <taxon>Eukaryota</taxon>
        <taxon>Metazoa</taxon>
        <taxon>Spiralia</taxon>
        <taxon>Lophotrochozoa</taxon>
        <taxon>Mollusca</taxon>
        <taxon>Gastropoda</taxon>
        <taxon>Heterobranchia</taxon>
        <taxon>Euthyneura</taxon>
        <taxon>Panpulmonata</taxon>
        <taxon>Eupulmonata</taxon>
        <taxon>Stylommatophora</taxon>
        <taxon>Helicina</taxon>
        <taxon>Helicoidea</taxon>
        <taxon>Geomitridae</taxon>
        <taxon>Candidula</taxon>
    </lineage>
</organism>
<evidence type="ECO:0000313" key="2">
    <source>
        <dbReference type="EMBL" id="CAG5130305.1"/>
    </source>
</evidence>
<name>A0A8S3ZRN6_9EUPU</name>
<evidence type="ECO:0000313" key="3">
    <source>
        <dbReference type="Proteomes" id="UP000678393"/>
    </source>
</evidence>
<feature type="signal peptide" evidence="1">
    <location>
        <begin position="1"/>
        <end position="21"/>
    </location>
</feature>
<protein>
    <submittedName>
        <fullName evidence="2">Uncharacterized protein</fullName>
    </submittedName>
</protein>
<dbReference type="EMBL" id="CAJHNH020003952">
    <property type="protein sequence ID" value="CAG5130305.1"/>
    <property type="molecule type" value="Genomic_DNA"/>
</dbReference>
<keyword evidence="1" id="KW-0732">Signal</keyword>
<feature type="chain" id="PRO_5035928235" evidence="1">
    <location>
        <begin position="22"/>
        <end position="219"/>
    </location>
</feature>
<dbReference type="OrthoDB" id="6126350at2759"/>
<dbReference type="Proteomes" id="UP000678393">
    <property type="component" value="Unassembled WGS sequence"/>
</dbReference>
<reference evidence="2" key="1">
    <citation type="submission" date="2021-04" db="EMBL/GenBank/DDBJ databases">
        <authorList>
            <consortium name="Molecular Ecology Group"/>
        </authorList>
    </citation>
    <scope>NUCLEOTIDE SEQUENCE</scope>
</reference>
<evidence type="ECO:0000256" key="1">
    <source>
        <dbReference type="SAM" id="SignalP"/>
    </source>
</evidence>
<comment type="caution">
    <text evidence="2">The sequence shown here is derived from an EMBL/GenBank/DDBJ whole genome shotgun (WGS) entry which is preliminary data.</text>
</comment>
<gene>
    <name evidence="2" type="ORF">CUNI_LOCUS15863</name>
</gene>
<proteinExistence type="predicted"/>